<feature type="domain" description="ABC transmembrane type-1" evidence="9">
    <location>
        <begin position="60"/>
        <end position="323"/>
    </location>
</feature>
<dbReference type="InterPro" id="IPR011527">
    <property type="entry name" value="ABC1_TM_dom"/>
</dbReference>
<dbReference type="PANTHER" id="PTHR24221">
    <property type="entry name" value="ATP-BINDING CASSETTE SUB-FAMILY B"/>
    <property type="match status" value="1"/>
</dbReference>
<dbReference type="SMART" id="SM00382">
    <property type="entry name" value="AAA"/>
    <property type="match status" value="1"/>
</dbReference>
<feature type="transmembrane region" description="Helical" evidence="7">
    <location>
        <begin position="75"/>
        <end position="94"/>
    </location>
</feature>
<dbReference type="InterPro" id="IPR027417">
    <property type="entry name" value="P-loop_NTPase"/>
</dbReference>
<keyword evidence="6 7" id="KW-0472">Membrane</keyword>
<feature type="transmembrane region" description="Helical" evidence="7">
    <location>
        <begin position="269"/>
        <end position="286"/>
    </location>
</feature>
<keyword evidence="11" id="KW-1185">Reference proteome</keyword>
<evidence type="ECO:0000259" key="9">
    <source>
        <dbReference type="PROSITE" id="PS50929"/>
    </source>
</evidence>
<keyword evidence="2 7" id="KW-0812">Transmembrane</keyword>
<organism evidence="10 11">
    <name type="scientific">Lusitaniella coriacea LEGE 07157</name>
    <dbReference type="NCBI Taxonomy" id="945747"/>
    <lineage>
        <taxon>Bacteria</taxon>
        <taxon>Bacillati</taxon>
        <taxon>Cyanobacteriota</taxon>
        <taxon>Cyanophyceae</taxon>
        <taxon>Spirulinales</taxon>
        <taxon>Lusitaniellaceae</taxon>
        <taxon>Lusitaniella</taxon>
    </lineage>
</organism>
<accession>A0A8J7DWF2</accession>
<dbReference type="SUPFAM" id="SSF52540">
    <property type="entry name" value="P-loop containing nucleoside triphosphate hydrolases"/>
    <property type="match status" value="1"/>
</dbReference>
<evidence type="ECO:0000256" key="1">
    <source>
        <dbReference type="ARBA" id="ARBA00004651"/>
    </source>
</evidence>
<name>A0A8J7DWF2_9CYAN</name>
<comment type="caution">
    <text evidence="10">The sequence shown here is derived from an EMBL/GenBank/DDBJ whole genome shotgun (WGS) entry which is preliminary data.</text>
</comment>
<dbReference type="Gene3D" id="3.40.50.300">
    <property type="entry name" value="P-loop containing nucleotide triphosphate hydrolases"/>
    <property type="match status" value="1"/>
</dbReference>
<dbReference type="RefSeq" id="WP_194029531.1">
    <property type="nucleotide sequence ID" value="NZ_JADEWZ010000014.1"/>
</dbReference>
<dbReference type="Pfam" id="PF00664">
    <property type="entry name" value="ABC_membrane"/>
    <property type="match status" value="1"/>
</dbReference>
<dbReference type="GO" id="GO:0005524">
    <property type="term" value="F:ATP binding"/>
    <property type="evidence" value="ECO:0007669"/>
    <property type="project" value="UniProtKB-KW"/>
</dbReference>
<proteinExistence type="predicted"/>
<keyword evidence="5 7" id="KW-1133">Transmembrane helix</keyword>
<dbReference type="InterPro" id="IPR003439">
    <property type="entry name" value="ABC_transporter-like_ATP-bd"/>
</dbReference>
<keyword evidence="4 10" id="KW-0067">ATP-binding</keyword>
<dbReference type="InterPro" id="IPR039421">
    <property type="entry name" value="Type_1_exporter"/>
</dbReference>
<evidence type="ECO:0000256" key="2">
    <source>
        <dbReference type="ARBA" id="ARBA00022692"/>
    </source>
</evidence>
<dbReference type="SUPFAM" id="SSF90123">
    <property type="entry name" value="ABC transporter transmembrane region"/>
    <property type="match status" value="1"/>
</dbReference>
<dbReference type="InterPro" id="IPR003593">
    <property type="entry name" value="AAA+_ATPase"/>
</dbReference>
<evidence type="ECO:0000256" key="4">
    <source>
        <dbReference type="ARBA" id="ARBA00022840"/>
    </source>
</evidence>
<evidence type="ECO:0000256" key="6">
    <source>
        <dbReference type="ARBA" id="ARBA00023136"/>
    </source>
</evidence>
<feature type="transmembrane region" description="Helical" evidence="7">
    <location>
        <begin position="165"/>
        <end position="192"/>
    </location>
</feature>
<keyword evidence="3" id="KW-0547">Nucleotide-binding</keyword>
<dbReference type="PROSITE" id="PS50893">
    <property type="entry name" value="ABC_TRANSPORTER_2"/>
    <property type="match status" value="1"/>
</dbReference>
<feature type="domain" description="ABC transporter" evidence="8">
    <location>
        <begin position="357"/>
        <end position="592"/>
    </location>
</feature>
<dbReference type="Gene3D" id="1.20.1560.10">
    <property type="entry name" value="ABC transporter type 1, transmembrane domain"/>
    <property type="match status" value="1"/>
</dbReference>
<evidence type="ECO:0000256" key="7">
    <source>
        <dbReference type="SAM" id="Phobius"/>
    </source>
</evidence>
<dbReference type="InterPro" id="IPR017871">
    <property type="entry name" value="ABC_transporter-like_CS"/>
</dbReference>
<dbReference type="Pfam" id="PF00005">
    <property type="entry name" value="ABC_tran"/>
    <property type="match status" value="1"/>
</dbReference>
<comment type="subcellular location">
    <subcellularLocation>
        <location evidence="1">Cell membrane</location>
        <topology evidence="1">Multi-pass membrane protein</topology>
    </subcellularLocation>
</comment>
<dbReference type="AlphaFoldDB" id="A0A8J7DWF2"/>
<dbReference type="GO" id="GO:0140359">
    <property type="term" value="F:ABC-type transporter activity"/>
    <property type="evidence" value="ECO:0007669"/>
    <property type="project" value="InterPro"/>
</dbReference>
<evidence type="ECO:0000256" key="5">
    <source>
        <dbReference type="ARBA" id="ARBA00022989"/>
    </source>
</evidence>
<dbReference type="FunFam" id="3.40.50.300:FF:000218">
    <property type="entry name" value="Multidrug ABC transporter ATP-binding protein"/>
    <property type="match status" value="1"/>
</dbReference>
<dbReference type="InterPro" id="IPR036640">
    <property type="entry name" value="ABC1_TM_sf"/>
</dbReference>
<dbReference type="PROSITE" id="PS50929">
    <property type="entry name" value="ABC_TM1F"/>
    <property type="match status" value="1"/>
</dbReference>
<dbReference type="GO" id="GO:0016887">
    <property type="term" value="F:ATP hydrolysis activity"/>
    <property type="evidence" value="ECO:0007669"/>
    <property type="project" value="InterPro"/>
</dbReference>
<evidence type="ECO:0000313" key="10">
    <source>
        <dbReference type="EMBL" id="MBE9116437.1"/>
    </source>
</evidence>
<feature type="transmembrane region" description="Helical" evidence="7">
    <location>
        <begin position="292"/>
        <end position="311"/>
    </location>
</feature>
<evidence type="ECO:0000256" key="3">
    <source>
        <dbReference type="ARBA" id="ARBA00022741"/>
    </source>
</evidence>
<sequence>MSANRLLLKFALRYPLLVVSTVVLSFSGALFNGVSTALIVPLLLGFLGEDGVALKKGPPILAQFMSAFDRFPGDWRFIAMLGAVLLAIILKNATNYVSSLVGSYLSRSLVNGMRLDGLQLLLDVDLDFYSKNKLGNIVNLVNQEIARTSGAIRIAIGMFTNVMNIFIFIVILLILSWQLTLAATGLLAIVSFSNQYFIKRAKGFGKILSQKSAAYTSKLLEILAGIRLVKTVSREEQEYQKIEGYIREREKAELQSQANYAAISPLNEILGILTVLSIVLIGRYLFADRIDAISTIMLMYLLTLFRLIPFVGNLNGARSKFANAAPSSEIVADFLRRDNKPIMKRGHLQYERLEKGIHFENLSFAYPGQVDLVLNEIDLWIPKGKSIALVGASGAGKSTMADLLPRFYDPDKGRITLDGKDLRDFDIRSVHQAMGVVSQDTFLFNNTVRYNISYGREDATEEQIVDATKRANAYEFINQLPDGLDTDIGDRGVMLSGGQRQRLAIARALLRDPDILILDEATSALDTVSERLVQQAIDELCRERTTLVIAHRLSTVQKAYQIAVMEKGQIVELGNHEELLKNQDGHYARLYNMQFSDKPKSRIVLPTNEALIRTSLKASHELRKRFSYEVRSRLNAMLGSLRLLSDDLIDTPEEQQELLEESYESAMQLLKMTQSFEENAPKIPLR</sequence>
<reference evidence="10" key="1">
    <citation type="submission" date="2020-10" db="EMBL/GenBank/DDBJ databases">
        <authorList>
            <person name="Castelo-Branco R."/>
            <person name="Eusebio N."/>
            <person name="Adriana R."/>
            <person name="Vieira A."/>
            <person name="Brugerolle De Fraissinette N."/>
            <person name="Rezende De Castro R."/>
            <person name="Schneider M.P."/>
            <person name="Vasconcelos V."/>
            <person name="Leao P.N."/>
        </authorList>
    </citation>
    <scope>NUCLEOTIDE SEQUENCE</scope>
    <source>
        <strain evidence="10">LEGE 07157</strain>
    </source>
</reference>
<dbReference type="CDD" id="cd07346">
    <property type="entry name" value="ABC_6TM_exporters"/>
    <property type="match status" value="1"/>
</dbReference>
<dbReference type="GO" id="GO:0005886">
    <property type="term" value="C:plasma membrane"/>
    <property type="evidence" value="ECO:0007669"/>
    <property type="project" value="UniProtKB-SubCell"/>
</dbReference>
<dbReference type="PANTHER" id="PTHR24221:SF654">
    <property type="entry name" value="ATP-BINDING CASSETTE SUB-FAMILY B MEMBER 6"/>
    <property type="match status" value="1"/>
</dbReference>
<protein>
    <submittedName>
        <fullName evidence="10">ABC transporter ATP-binding protein</fullName>
    </submittedName>
</protein>
<dbReference type="EMBL" id="JADEWZ010000014">
    <property type="protein sequence ID" value="MBE9116437.1"/>
    <property type="molecule type" value="Genomic_DNA"/>
</dbReference>
<gene>
    <name evidence="10" type="ORF">IQ249_11055</name>
</gene>
<evidence type="ECO:0000259" key="8">
    <source>
        <dbReference type="PROSITE" id="PS50893"/>
    </source>
</evidence>
<dbReference type="GO" id="GO:0034040">
    <property type="term" value="F:ATPase-coupled lipid transmembrane transporter activity"/>
    <property type="evidence" value="ECO:0007669"/>
    <property type="project" value="TreeGrafter"/>
</dbReference>
<evidence type="ECO:0000313" key="11">
    <source>
        <dbReference type="Proteomes" id="UP000654482"/>
    </source>
</evidence>
<dbReference type="PROSITE" id="PS00211">
    <property type="entry name" value="ABC_TRANSPORTER_1"/>
    <property type="match status" value="1"/>
</dbReference>
<dbReference type="Proteomes" id="UP000654482">
    <property type="component" value="Unassembled WGS sequence"/>
</dbReference>